<organism evidence="7">
    <name type="scientific">Escherichia coli</name>
    <dbReference type="NCBI Taxonomy" id="562"/>
    <lineage>
        <taxon>Bacteria</taxon>
        <taxon>Pseudomonadati</taxon>
        <taxon>Pseudomonadota</taxon>
        <taxon>Gammaproteobacteria</taxon>
        <taxon>Enterobacterales</taxon>
        <taxon>Enterobacteriaceae</taxon>
        <taxon>Escherichia</taxon>
    </lineage>
</organism>
<comment type="subcellular location">
    <subcellularLocation>
        <location evidence="1">Cell membrane</location>
        <topology evidence="1">Peripheral membrane protein</topology>
    </subcellularLocation>
</comment>
<evidence type="ECO:0000313" key="7">
    <source>
        <dbReference type="EMBL" id="HAH2393787.1"/>
    </source>
</evidence>
<evidence type="ECO:0000256" key="3">
    <source>
        <dbReference type="ARBA" id="ARBA00022475"/>
    </source>
</evidence>
<evidence type="ECO:0000256" key="5">
    <source>
        <dbReference type="ARBA" id="ARBA00022944"/>
    </source>
</evidence>
<dbReference type="EMBL" id="DABATB010000034">
    <property type="protein sequence ID" value="HAH2393787.1"/>
    <property type="molecule type" value="Genomic_DNA"/>
</dbReference>
<dbReference type="GO" id="GO:0005886">
    <property type="term" value="C:plasma membrane"/>
    <property type="evidence" value="ECO:0007669"/>
    <property type="project" value="UniProtKB-SubCell"/>
</dbReference>
<dbReference type="AlphaFoldDB" id="A0A776LQJ4"/>
<dbReference type="InterPro" id="IPR007554">
    <property type="entry name" value="Glycerophosphate_synth"/>
</dbReference>
<keyword evidence="4" id="KW-0808">Transferase</keyword>
<reference evidence="7" key="2">
    <citation type="submission" date="2019-11" db="EMBL/GenBank/DDBJ databases">
        <authorList>
            <consortium name="NCBI Pathogen Detection Project"/>
        </authorList>
    </citation>
    <scope>NUCLEOTIDE SEQUENCE</scope>
    <source>
        <strain evidence="7">EC00688</strain>
    </source>
</reference>
<dbReference type="InterPro" id="IPR043149">
    <property type="entry name" value="TagF_N"/>
</dbReference>
<reference evidence="7" key="1">
    <citation type="journal article" date="2018" name="Genome Biol.">
        <title>SKESA: strategic k-mer extension for scrupulous assemblies.</title>
        <authorList>
            <person name="Souvorov A."/>
            <person name="Agarwala R."/>
            <person name="Lipman D.J."/>
        </authorList>
    </citation>
    <scope>NUCLEOTIDE SEQUENCE</scope>
    <source>
        <strain evidence="7">EC00688</strain>
    </source>
</reference>
<evidence type="ECO:0000256" key="1">
    <source>
        <dbReference type="ARBA" id="ARBA00004202"/>
    </source>
</evidence>
<keyword evidence="6" id="KW-0472">Membrane</keyword>
<dbReference type="Gene3D" id="3.40.50.12580">
    <property type="match status" value="1"/>
</dbReference>
<keyword evidence="5" id="KW-0777">Teichoic acid biosynthesis</keyword>
<dbReference type="Pfam" id="PF04464">
    <property type="entry name" value="Glyphos_transf"/>
    <property type="match status" value="1"/>
</dbReference>
<dbReference type="InterPro" id="IPR051612">
    <property type="entry name" value="Teichoic_Acid_Biosynth"/>
</dbReference>
<proteinExistence type="inferred from homology"/>
<evidence type="ECO:0000256" key="6">
    <source>
        <dbReference type="ARBA" id="ARBA00023136"/>
    </source>
</evidence>
<evidence type="ECO:0000256" key="2">
    <source>
        <dbReference type="ARBA" id="ARBA00010488"/>
    </source>
</evidence>
<dbReference type="GO" id="GO:0019350">
    <property type="term" value="P:teichoic acid biosynthetic process"/>
    <property type="evidence" value="ECO:0007669"/>
    <property type="project" value="UniProtKB-KW"/>
</dbReference>
<gene>
    <name evidence="7" type="ORF">GIJ97_17960</name>
</gene>
<comment type="similarity">
    <text evidence="2">Belongs to the CDP-glycerol glycerophosphotransferase family.</text>
</comment>
<protein>
    <recommendedName>
        <fullName evidence="8">CDP-glycerol:poly(Glycerophosphate) glycerophosphotransferase</fullName>
    </recommendedName>
</protein>
<dbReference type="Gene3D" id="3.40.50.11820">
    <property type="match status" value="1"/>
</dbReference>
<comment type="caution">
    <text evidence="7">The sequence shown here is derived from an EMBL/GenBank/DDBJ whole genome shotgun (WGS) entry which is preliminary data.</text>
</comment>
<dbReference type="InterPro" id="IPR043148">
    <property type="entry name" value="TagF_C"/>
</dbReference>
<name>A0A776LQJ4_ECOLX</name>
<dbReference type="GO" id="GO:0047355">
    <property type="term" value="F:CDP-glycerol glycerophosphotransferase activity"/>
    <property type="evidence" value="ECO:0007669"/>
    <property type="project" value="InterPro"/>
</dbReference>
<sequence length="345" mass="40519">MTKEQDENIRCYFVVNDDCKRKLLLECGVNNVISNKTLKNKILIFNAKTWICSTIETPVTSFFKKKNRIVYHLGHGVPLKNIGMAERKISYIKKINRYLKLRVFTHVTCYSDFFYDVLYRAFNKNDKICYMRLGQPRNDSILRIDSSERKIIEKLCLKVVSIKELSNAKKILYCPTWRNYATTIFFPFPDFDAKKLSDYLERNNILIFTREHPYYNFDFPCGVENIRRIIPLNSDVLSDITPGLSFFDLLLTDYSSIFIDFLVTGKPVNFIPYDLDTYNKKVGFSKPYSELAVGEYIYNFSGFLKCINENTSECYHQEYLNNFNVKSAGNCFEHYNNIRKIIGLV</sequence>
<accession>A0A776LQJ4</accession>
<dbReference type="PANTHER" id="PTHR37316">
    <property type="entry name" value="TEICHOIC ACID GLYCEROL-PHOSPHATE PRIMASE"/>
    <property type="match status" value="1"/>
</dbReference>
<evidence type="ECO:0000256" key="4">
    <source>
        <dbReference type="ARBA" id="ARBA00022679"/>
    </source>
</evidence>
<dbReference type="PANTHER" id="PTHR37316:SF3">
    <property type="entry name" value="TEICHOIC ACID GLYCEROL-PHOSPHATE TRANSFERASE"/>
    <property type="match status" value="1"/>
</dbReference>
<keyword evidence="3" id="KW-1003">Cell membrane</keyword>
<evidence type="ECO:0008006" key="8">
    <source>
        <dbReference type="Google" id="ProtNLM"/>
    </source>
</evidence>